<dbReference type="GO" id="GO:0016760">
    <property type="term" value="F:cellulose synthase (UDP-forming) activity"/>
    <property type="evidence" value="ECO:0007669"/>
    <property type="project" value="UniProtKB-EC"/>
</dbReference>
<feature type="transmembrane region" description="Helical" evidence="11">
    <location>
        <begin position="521"/>
        <end position="543"/>
    </location>
</feature>
<keyword evidence="8 11" id="KW-1133">Transmembrane helix</keyword>
<keyword evidence="15" id="KW-1185">Reference proteome</keyword>
<dbReference type="CDD" id="cd06421">
    <property type="entry name" value="CESA_CelA_like"/>
    <property type="match status" value="1"/>
</dbReference>
<dbReference type="InterPro" id="IPR029044">
    <property type="entry name" value="Nucleotide-diphossugar_trans"/>
</dbReference>
<evidence type="ECO:0000256" key="2">
    <source>
        <dbReference type="ARBA" id="ARBA00022475"/>
    </source>
</evidence>
<organism evidence="14 15">
    <name type="scientific">Bordetella genomosp. 13</name>
    <dbReference type="NCBI Taxonomy" id="463040"/>
    <lineage>
        <taxon>Bacteria</taxon>
        <taxon>Pseudomonadati</taxon>
        <taxon>Pseudomonadota</taxon>
        <taxon>Betaproteobacteria</taxon>
        <taxon>Burkholderiales</taxon>
        <taxon>Alcaligenaceae</taxon>
        <taxon>Bordetella</taxon>
    </lineage>
</organism>
<dbReference type="GO" id="GO:0006011">
    <property type="term" value="P:UDP-alpha-D-glucose metabolic process"/>
    <property type="evidence" value="ECO:0007669"/>
    <property type="project" value="InterPro"/>
</dbReference>
<feature type="transmembrane region" description="Helical" evidence="11">
    <location>
        <begin position="437"/>
        <end position="457"/>
    </location>
</feature>
<feature type="domain" description="PilZ" evidence="13">
    <location>
        <begin position="577"/>
        <end position="673"/>
    </location>
</feature>
<comment type="pathway">
    <text evidence="11">Glycan metabolism; bacterial cellulose biosynthesis.</text>
</comment>
<evidence type="ECO:0000256" key="10">
    <source>
        <dbReference type="ARBA" id="ARBA00048682"/>
    </source>
</evidence>
<dbReference type="NCBIfam" id="TIGR03030">
    <property type="entry name" value="CelA"/>
    <property type="match status" value="1"/>
</dbReference>
<dbReference type="InterPro" id="IPR009875">
    <property type="entry name" value="PilZ_domain"/>
</dbReference>
<dbReference type="EMBL" id="CP021111">
    <property type="protein sequence ID" value="ARP97163.1"/>
    <property type="molecule type" value="Genomic_DNA"/>
</dbReference>
<keyword evidence="7 11" id="KW-0135">Cellulose biosynthesis</keyword>
<dbReference type="GO" id="GO:0030244">
    <property type="term" value="P:cellulose biosynthetic process"/>
    <property type="evidence" value="ECO:0007669"/>
    <property type="project" value="UniProtKB-KW"/>
</dbReference>
<dbReference type="SUPFAM" id="SSF141371">
    <property type="entry name" value="PilZ domain-like"/>
    <property type="match status" value="1"/>
</dbReference>
<evidence type="ECO:0000256" key="6">
    <source>
        <dbReference type="ARBA" id="ARBA00022692"/>
    </source>
</evidence>
<feature type="transmembrane region" description="Helical" evidence="11">
    <location>
        <begin position="549"/>
        <end position="573"/>
    </location>
</feature>
<evidence type="ECO:0000313" key="15">
    <source>
        <dbReference type="Proteomes" id="UP000194161"/>
    </source>
</evidence>
<dbReference type="Gene3D" id="2.40.10.220">
    <property type="entry name" value="predicted glycosyltransferase like domains"/>
    <property type="match status" value="1"/>
</dbReference>
<evidence type="ECO:0000256" key="11">
    <source>
        <dbReference type="RuleBase" id="RU365020"/>
    </source>
</evidence>
<keyword evidence="2 11" id="KW-1003">Cell membrane</keyword>
<proteinExistence type="predicted"/>
<dbReference type="PANTHER" id="PTHR43867">
    <property type="entry name" value="CELLULOSE SYNTHASE CATALYTIC SUBUNIT A [UDP-FORMING]"/>
    <property type="match status" value="1"/>
</dbReference>
<dbReference type="InterPro" id="IPR003919">
    <property type="entry name" value="Cell_synth_A"/>
</dbReference>
<name>A0A1W6ZIC3_9BORD</name>
<feature type="transmembrane region" description="Helical" evidence="11">
    <location>
        <begin position="113"/>
        <end position="134"/>
    </location>
</feature>
<evidence type="ECO:0000313" key="14">
    <source>
        <dbReference type="EMBL" id="ARP97163.1"/>
    </source>
</evidence>
<dbReference type="UniPathway" id="UPA00694"/>
<evidence type="ECO:0000256" key="3">
    <source>
        <dbReference type="ARBA" id="ARBA00022519"/>
    </source>
</evidence>
<evidence type="ECO:0000256" key="5">
    <source>
        <dbReference type="ARBA" id="ARBA00022679"/>
    </source>
</evidence>
<evidence type="ECO:0000256" key="7">
    <source>
        <dbReference type="ARBA" id="ARBA00022916"/>
    </source>
</evidence>
<keyword evidence="5 11" id="KW-0808">Transferase</keyword>
<comment type="catalytic activity">
    <reaction evidence="10 11">
        <text>[(1-&gt;4)-beta-D-glucosyl](n) + UDP-alpha-D-glucose = [(1-&gt;4)-beta-D-glucosyl](n+1) + UDP + H(+)</text>
        <dbReference type="Rhea" id="RHEA:19929"/>
        <dbReference type="Rhea" id="RHEA-COMP:10033"/>
        <dbReference type="Rhea" id="RHEA-COMP:10034"/>
        <dbReference type="ChEBI" id="CHEBI:15378"/>
        <dbReference type="ChEBI" id="CHEBI:18246"/>
        <dbReference type="ChEBI" id="CHEBI:58223"/>
        <dbReference type="ChEBI" id="CHEBI:58885"/>
        <dbReference type="EC" id="2.4.1.12"/>
    </reaction>
</comment>
<keyword evidence="3 11" id="KW-0997">Cell inner membrane</keyword>
<evidence type="ECO:0000259" key="12">
    <source>
        <dbReference type="Pfam" id="PF00535"/>
    </source>
</evidence>
<dbReference type="EC" id="2.4.1.12" evidence="11"/>
<evidence type="ECO:0000259" key="13">
    <source>
        <dbReference type="Pfam" id="PF07238"/>
    </source>
</evidence>
<keyword evidence="9 11" id="KW-0472">Membrane</keyword>
<protein>
    <recommendedName>
        <fullName evidence="11">Cellulose synthase catalytic subunit [UDP-forming]</fullName>
        <ecNumber evidence="11">2.4.1.12</ecNumber>
    </recommendedName>
</protein>
<keyword evidence="6 11" id="KW-0812">Transmembrane</keyword>
<dbReference type="AlphaFoldDB" id="A0A1W6ZIC3"/>
<dbReference type="GO" id="GO:0035438">
    <property type="term" value="F:cyclic-di-GMP binding"/>
    <property type="evidence" value="ECO:0007669"/>
    <property type="project" value="InterPro"/>
</dbReference>
<evidence type="ECO:0000256" key="4">
    <source>
        <dbReference type="ARBA" id="ARBA00022676"/>
    </source>
</evidence>
<keyword evidence="11" id="KW-0973">c-di-GMP</keyword>
<dbReference type="KEGG" id="bgm:CAL15_23995"/>
<gene>
    <name evidence="14" type="ORF">CAL15_23995</name>
</gene>
<dbReference type="NCBIfam" id="NF008558">
    <property type="entry name" value="PRK11498.1"/>
    <property type="match status" value="1"/>
</dbReference>
<dbReference type="PANTHER" id="PTHR43867:SF2">
    <property type="entry name" value="CELLULOSE SYNTHASE CATALYTIC SUBUNIT A [UDP-FORMING]"/>
    <property type="match status" value="1"/>
</dbReference>
<feature type="transmembrane region" description="Helical" evidence="11">
    <location>
        <begin position="79"/>
        <end position="98"/>
    </location>
</feature>
<feature type="transmembrane region" description="Helical" evidence="11">
    <location>
        <begin position="55"/>
        <end position="72"/>
    </location>
</feature>
<dbReference type="Pfam" id="PF03552">
    <property type="entry name" value="Cellulose_synt"/>
    <property type="match status" value="1"/>
</dbReference>
<sequence length="731" mass="81269">MMKLFPPRLGRREGAPRWDDALLSLPLWSKGWVRVLAGVAAAVLFVLAVTVKFELYQQLLFTGICIVLALVLHRMGGRLITLVMMAISVIVSLRYMYWRVTETLGFQSPIDMAFGYGLLLAELYAMTVMLLSYFQTAWPLQRKPMPMPPDAKVWPTVDVFIPTYNEPLSVVRQSVLAAMSLDWPADRLRVYVLDDGRREEFRDFCARAGAGYLTRSDNRHAKAGNINAALAKTDGEFVAVFDCDHITTRSFLQICMGWFMKDRQLAMLQTPHVFFSPDPFERNLETFRNVPNEGELFYGIVQDGNDLWNATFFCGSCAVMRRASLEAVGGVATESVTEDALTALKMNRAGFNTAYLALPQAAGLATENLSRHIGQRTRWARGMAQIIRVNNPLLGPGLKLGQRLCYLNAMLHFFFGLPRVVFLTTPLAFLFFGAHVFQATALMVTAYALPHIVLSSLGSSRIQGRFRHSFWNEVYEAVLAWYIMRPALQTLISPRRAVFNVTAKGGVIRESYFDWELARPYVLLLVLNVVGLAIGLVSMAFAADLDTAMTILINVVWTVYNIVITSAAVAVAGEVRQLRNTHRVAVNLPAAIALPGGRRMACRVSDFSQGGLGLVLPDGAQVVQGTQISVSVFRGDFEGVFPAVVTFSRGSRLGLSFQDLTLEQERELAEVTFARADTWASMWGQGKPDSPLVAMRHISSIGLRGFTLLMRYARDRGVAQLRRTVSASTKN</sequence>
<dbReference type="InterPro" id="IPR005150">
    <property type="entry name" value="Cellulose_synth"/>
</dbReference>
<dbReference type="OrthoDB" id="9806824at2"/>
<comment type="function">
    <text evidence="11">Catalytic subunit of cellulose synthase. It polymerizes uridine 5'-diphosphate glucose to cellulose.</text>
</comment>
<dbReference type="PRINTS" id="PR01439">
    <property type="entry name" value="CELLSNTHASEA"/>
</dbReference>
<dbReference type="InterPro" id="IPR001173">
    <property type="entry name" value="Glyco_trans_2-like"/>
</dbReference>
<dbReference type="STRING" id="463040.CAL15_23995"/>
<evidence type="ECO:0000256" key="1">
    <source>
        <dbReference type="ARBA" id="ARBA00004429"/>
    </source>
</evidence>
<comment type="cofactor">
    <cofactor evidence="11">
        <name>Mg(2+)</name>
        <dbReference type="ChEBI" id="CHEBI:18420"/>
    </cofactor>
</comment>
<dbReference type="InterPro" id="IPR050321">
    <property type="entry name" value="Glycosyltr_2/OpgH_subfam"/>
</dbReference>
<feature type="transmembrane region" description="Helical" evidence="11">
    <location>
        <begin position="409"/>
        <end position="431"/>
    </location>
</feature>
<dbReference type="Gene3D" id="3.90.550.10">
    <property type="entry name" value="Spore Coat Polysaccharide Biosynthesis Protein SpsA, Chain A"/>
    <property type="match status" value="1"/>
</dbReference>
<dbReference type="Pfam" id="PF07238">
    <property type="entry name" value="PilZ"/>
    <property type="match status" value="1"/>
</dbReference>
<feature type="transmembrane region" description="Helical" evidence="11">
    <location>
        <begin position="31"/>
        <end position="49"/>
    </location>
</feature>
<dbReference type="SUPFAM" id="SSF53448">
    <property type="entry name" value="Nucleotide-diphospho-sugar transferases"/>
    <property type="match status" value="1"/>
</dbReference>
<dbReference type="Pfam" id="PF00535">
    <property type="entry name" value="Glycos_transf_2"/>
    <property type="match status" value="1"/>
</dbReference>
<dbReference type="RefSeq" id="WP_086080802.1">
    <property type="nucleotide sequence ID" value="NZ_CP021111.1"/>
</dbReference>
<evidence type="ECO:0000256" key="9">
    <source>
        <dbReference type="ARBA" id="ARBA00023136"/>
    </source>
</evidence>
<comment type="subcellular location">
    <subcellularLocation>
        <location evidence="1">Cell inner membrane</location>
        <topology evidence="1">Multi-pass membrane protein</topology>
    </subcellularLocation>
</comment>
<accession>A0A1W6ZIC3</accession>
<feature type="domain" description="Glycosyltransferase 2-like" evidence="12">
    <location>
        <begin position="159"/>
        <end position="328"/>
    </location>
</feature>
<evidence type="ECO:0000256" key="8">
    <source>
        <dbReference type="ARBA" id="ARBA00022989"/>
    </source>
</evidence>
<reference evidence="14 15" key="1">
    <citation type="submission" date="2017-05" db="EMBL/GenBank/DDBJ databases">
        <title>Complete and WGS of Bordetella genogroups.</title>
        <authorList>
            <person name="Spilker T."/>
            <person name="LiPuma J."/>
        </authorList>
    </citation>
    <scope>NUCLEOTIDE SEQUENCE [LARGE SCALE GENOMIC DNA]</scope>
    <source>
        <strain evidence="14 15">AU7206</strain>
    </source>
</reference>
<keyword evidence="4 11" id="KW-0328">Glycosyltransferase</keyword>
<dbReference type="Proteomes" id="UP000194161">
    <property type="component" value="Chromosome"/>
</dbReference>
<dbReference type="GO" id="GO:0005886">
    <property type="term" value="C:plasma membrane"/>
    <property type="evidence" value="ECO:0007669"/>
    <property type="project" value="UniProtKB-SubCell"/>
</dbReference>